<dbReference type="SMART" id="SM00382">
    <property type="entry name" value="AAA"/>
    <property type="match status" value="2"/>
</dbReference>
<evidence type="ECO:0008006" key="15">
    <source>
        <dbReference type="Google" id="ProtNLM"/>
    </source>
</evidence>
<evidence type="ECO:0000256" key="4">
    <source>
        <dbReference type="ARBA" id="ARBA00022840"/>
    </source>
</evidence>
<dbReference type="Gene3D" id="3.40.50.300">
    <property type="entry name" value="P-loop containing nucleotide triphosphate hydrolases"/>
    <property type="match status" value="2"/>
</dbReference>
<dbReference type="Pfam" id="PF00004">
    <property type="entry name" value="AAA"/>
    <property type="match status" value="1"/>
</dbReference>
<dbReference type="SUPFAM" id="SSF52540">
    <property type="entry name" value="P-loop containing nucleoside triphosphate hydrolases"/>
    <property type="match status" value="2"/>
</dbReference>
<evidence type="ECO:0000256" key="2">
    <source>
        <dbReference type="ARBA" id="ARBA00022737"/>
    </source>
</evidence>
<evidence type="ECO:0000256" key="6">
    <source>
        <dbReference type="ARBA" id="ARBA00023054"/>
    </source>
</evidence>
<dbReference type="PROSITE" id="PS00870">
    <property type="entry name" value="CLPAB_1"/>
    <property type="match status" value="1"/>
</dbReference>
<accession>A0ABP9PYA0</accession>
<dbReference type="RefSeq" id="WP_185061791.1">
    <property type="nucleotide sequence ID" value="NZ_BAABJP010000008.1"/>
</dbReference>
<evidence type="ECO:0000256" key="9">
    <source>
        <dbReference type="RuleBase" id="RU004432"/>
    </source>
</evidence>
<dbReference type="InterPro" id="IPR001270">
    <property type="entry name" value="ClpA/B"/>
</dbReference>
<dbReference type="InterPro" id="IPR041546">
    <property type="entry name" value="ClpA/ClpB_AAA_lid"/>
</dbReference>
<dbReference type="Gene3D" id="1.10.8.60">
    <property type="match status" value="2"/>
</dbReference>
<organism evidence="13 14">
    <name type="scientific">Pseudonocardia eucalypti</name>
    <dbReference type="NCBI Taxonomy" id="648755"/>
    <lineage>
        <taxon>Bacteria</taxon>
        <taxon>Bacillati</taxon>
        <taxon>Actinomycetota</taxon>
        <taxon>Actinomycetes</taxon>
        <taxon>Pseudonocardiales</taxon>
        <taxon>Pseudonocardiaceae</taxon>
        <taxon>Pseudonocardia</taxon>
    </lineage>
</organism>
<dbReference type="Proteomes" id="UP001428817">
    <property type="component" value="Unassembled WGS sequence"/>
</dbReference>
<dbReference type="CDD" id="cd00009">
    <property type="entry name" value="AAA"/>
    <property type="match status" value="1"/>
</dbReference>
<dbReference type="PROSITE" id="PS00871">
    <property type="entry name" value="CLPAB_2"/>
    <property type="match status" value="1"/>
</dbReference>
<protein>
    <recommendedName>
        <fullName evidence="15">ATP-dependent Clp protease ATP-binding subunit ClpC</fullName>
    </recommendedName>
</protein>
<keyword evidence="4 9" id="KW-0067">ATP-binding</keyword>
<keyword evidence="3 9" id="KW-0547">Nucleotide-binding</keyword>
<evidence type="ECO:0000256" key="8">
    <source>
        <dbReference type="ARBA" id="ARBA00026057"/>
    </source>
</evidence>
<dbReference type="Pfam" id="PF07724">
    <property type="entry name" value="AAA_2"/>
    <property type="match status" value="1"/>
</dbReference>
<evidence type="ECO:0000259" key="11">
    <source>
        <dbReference type="SMART" id="SM00382"/>
    </source>
</evidence>
<dbReference type="PRINTS" id="PR00300">
    <property type="entry name" value="CLPPROTEASEA"/>
</dbReference>
<evidence type="ECO:0000256" key="10">
    <source>
        <dbReference type="SAM" id="MobiDB-lite"/>
    </source>
</evidence>
<dbReference type="EMBL" id="BAABJP010000008">
    <property type="protein sequence ID" value="GAA5153466.1"/>
    <property type="molecule type" value="Genomic_DNA"/>
</dbReference>
<dbReference type="PANTHER" id="PTHR11638:SF18">
    <property type="entry name" value="HEAT SHOCK PROTEIN 104"/>
    <property type="match status" value="1"/>
</dbReference>
<sequence>MPDRPFDPGFNPFEELVKTLVGGLEQTLGGTEPGPARTTATPRLNRHGRDLTEAAKDGRLDPVIGRDAEVEQVLEVLCRRTKNNPVLIGDPGVGKTAIVEGIAARLASGDVPAGLRDRRMVALDLAGMVAGTKYRGEFEERLTDVIDEVVAADRSVLLFLDELHTVVGAGAAEGGAMDAGSMLKPALARGGLQLIGATTVDEYRRHIERDPALERRFQPILVGEPGVADTVAILRGLRERYQEHHGVRISDEATEAAARLAERYLTDRYLPDKAIDLMDRASARVALRGASEVDAADIAEVVARTTGIPVARLTEADRQRLLHLEDVLRERVVGQDDAVLAVADAVRAGRAGLTHPGRPVGSFLFLGPTGVGKTELARALAEALFGGADRMIRFDMSEFQDRHTVSRLVGAPPGYVGHDEPGQLTEVVRRSPYSVLLLDEIEKAHPDVTGLLLQVLDAGRLTDARGRTVNFTNTVIIMTSNVAAEAMLAAGAVPNWSDEMRETLLAGLRTRFRPEFLNRIDEVVPFRPLGRSELRAITELLLAETREQLAAQDVGLSLDTAAVDWLVDRGHRPESGARPLRRTIGRELDRRLSRMLLAGELRAGQVVRATVVEDRLELGVNDDA</sequence>
<comment type="caution">
    <text evidence="13">The sequence shown here is derived from an EMBL/GenBank/DDBJ whole genome shotgun (WGS) entry which is preliminary data.</text>
</comment>
<keyword evidence="2" id="KW-0677">Repeat</keyword>
<dbReference type="InterPro" id="IPR003959">
    <property type="entry name" value="ATPase_AAA_core"/>
</dbReference>
<dbReference type="PANTHER" id="PTHR11638">
    <property type="entry name" value="ATP-DEPENDENT CLP PROTEASE"/>
    <property type="match status" value="1"/>
</dbReference>
<feature type="domain" description="Clp ATPase C-terminal" evidence="12">
    <location>
        <begin position="529"/>
        <end position="618"/>
    </location>
</feature>
<name>A0ABP9PYA0_9PSEU</name>
<comment type="subunit">
    <text evidence="8">Homohexamer. The oligomerization is ATP-dependent.</text>
</comment>
<evidence type="ECO:0000313" key="13">
    <source>
        <dbReference type="EMBL" id="GAA5153466.1"/>
    </source>
</evidence>
<dbReference type="Pfam" id="PF10431">
    <property type="entry name" value="ClpB_D2-small"/>
    <property type="match status" value="1"/>
</dbReference>
<reference evidence="14" key="1">
    <citation type="journal article" date="2019" name="Int. J. Syst. Evol. Microbiol.">
        <title>The Global Catalogue of Microorganisms (GCM) 10K type strain sequencing project: providing services to taxonomists for standard genome sequencing and annotation.</title>
        <authorList>
            <consortium name="The Broad Institute Genomics Platform"/>
            <consortium name="The Broad Institute Genome Sequencing Center for Infectious Disease"/>
            <person name="Wu L."/>
            <person name="Ma J."/>
        </authorList>
    </citation>
    <scope>NUCLEOTIDE SEQUENCE [LARGE SCALE GENOMIC DNA]</scope>
    <source>
        <strain evidence="14">JCM 18303</strain>
    </source>
</reference>
<keyword evidence="14" id="KW-1185">Reference proteome</keyword>
<evidence type="ECO:0000256" key="5">
    <source>
        <dbReference type="ARBA" id="ARBA00023016"/>
    </source>
</evidence>
<evidence type="ECO:0000256" key="7">
    <source>
        <dbReference type="ARBA" id="ARBA00023186"/>
    </source>
</evidence>
<dbReference type="InterPro" id="IPR028299">
    <property type="entry name" value="ClpA/B_CS2"/>
</dbReference>
<dbReference type="InterPro" id="IPR019489">
    <property type="entry name" value="Clp_ATPase_C"/>
</dbReference>
<dbReference type="Pfam" id="PF17871">
    <property type="entry name" value="AAA_lid_9"/>
    <property type="match status" value="1"/>
</dbReference>
<keyword evidence="5" id="KW-0346">Stress response</keyword>
<dbReference type="InterPro" id="IPR003593">
    <property type="entry name" value="AAA+_ATPase"/>
</dbReference>
<feature type="domain" description="AAA+ ATPase" evidence="11">
    <location>
        <begin position="81"/>
        <end position="227"/>
    </location>
</feature>
<dbReference type="InterPro" id="IPR018368">
    <property type="entry name" value="ClpA/B_CS1"/>
</dbReference>
<dbReference type="SMART" id="SM01086">
    <property type="entry name" value="ClpB_D2-small"/>
    <property type="match status" value="1"/>
</dbReference>
<dbReference type="InterPro" id="IPR027417">
    <property type="entry name" value="P-loop_NTPase"/>
</dbReference>
<proteinExistence type="inferred from homology"/>
<evidence type="ECO:0000313" key="14">
    <source>
        <dbReference type="Proteomes" id="UP001428817"/>
    </source>
</evidence>
<dbReference type="CDD" id="cd19499">
    <property type="entry name" value="RecA-like_ClpB_Hsp104-like"/>
    <property type="match status" value="1"/>
</dbReference>
<feature type="region of interest" description="Disordered" evidence="10">
    <location>
        <begin position="26"/>
        <end position="45"/>
    </location>
</feature>
<gene>
    <name evidence="13" type="ORF">GCM10023321_23750</name>
</gene>
<dbReference type="InterPro" id="IPR050130">
    <property type="entry name" value="ClpA_ClpB"/>
</dbReference>
<keyword evidence="6" id="KW-0175">Coiled coil</keyword>
<keyword evidence="7 9" id="KW-0143">Chaperone</keyword>
<evidence type="ECO:0000256" key="1">
    <source>
        <dbReference type="ARBA" id="ARBA00008675"/>
    </source>
</evidence>
<evidence type="ECO:0000259" key="12">
    <source>
        <dbReference type="SMART" id="SM01086"/>
    </source>
</evidence>
<feature type="domain" description="AAA+ ATPase" evidence="11">
    <location>
        <begin position="359"/>
        <end position="522"/>
    </location>
</feature>
<evidence type="ECO:0000256" key="3">
    <source>
        <dbReference type="ARBA" id="ARBA00022741"/>
    </source>
</evidence>
<comment type="similarity">
    <text evidence="1 9">Belongs to the ClpA/ClpB family.</text>
</comment>